<evidence type="ECO:0000256" key="6">
    <source>
        <dbReference type="ARBA" id="ARBA00023014"/>
    </source>
</evidence>
<evidence type="ECO:0000256" key="8">
    <source>
        <dbReference type="ARBA" id="ARBA00029586"/>
    </source>
</evidence>
<dbReference type="InterPro" id="IPR005805">
    <property type="entry name" value="Rieske_Fe-S_prot_C"/>
</dbReference>
<dbReference type="EMBL" id="BMTD01000006">
    <property type="protein sequence ID" value="GGU94204.1"/>
    <property type="molecule type" value="Genomic_DNA"/>
</dbReference>
<evidence type="ECO:0000256" key="3">
    <source>
        <dbReference type="ARBA" id="ARBA00022714"/>
    </source>
</evidence>
<dbReference type="GO" id="GO:0051537">
    <property type="term" value="F:2 iron, 2 sulfur cluster binding"/>
    <property type="evidence" value="ECO:0007669"/>
    <property type="project" value="UniProtKB-KW"/>
</dbReference>
<protein>
    <recommendedName>
        <fullName evidence="2">Cytochrome bc1 complex Rieske iron-sulfur subunit</fullName>
    </recommendedName>
    <alternativeName>
        <fullName evidence="8">Cytochrome bc1 reductase complex subunit QcrA</fullName>
    </alternativeName>
</protein>
<dbReference type="Pfam" id="PF00355">
    <property type="entry name" value="Rieske"/>
    <property type="match status" value="1"/>
</dbReference>
<dbReference type="GO" id="GO:0016020">
    <property type="term" value="C:membrane"/>
    <property type="evidence" value="ECO:0007669"/>
    <property type="project" value="InterPro"/>
</dbReference>
<keyword evidence="7" id="KW-1015">Disulfide bond</keyword>
<feature type="domain" description="Rieske" evidence="11">
    <location>
        <begin position="67"/>
        <end position="159"/>
    </location>
</feature>
<dbReference type="GO" id="GO:0004497">
    <property type="term" value="F:monooxygenase activity"/>
    <property type="evidence" value="ECO:0007669"/>
    <property type="project" value="UniProtKB-ARBA"/>
</dbReference>
<reference evidence="12" key="2">
    <citation type="submission" date="2020-09" db="EMBL/GenBank/DDBJ databases">
        <authorList>
            <person name="Sun Q."/>
            <person name="Ohkuma M."/>
        </authorList>
    </citation>
    <scope>NUCLEOTIDE SEQUENCE</scope>
    <source>
        <strain evidence="12">JCM 4369</strain>
    </source>
</reference>
<evidence type="ECO:0000256" key="7">
    <source>
        <dbReference type="ARBA" id="ARBA00023157"/>
    </source>
</evidence>
<evidence type="ECO:0000256" key="5">
    <source>
        <dbReference type="ARBA" id="ARBA00023004"/>
    </source>
</evidence>
<name>A0A918MAF5_9ACTN</name>
<dbReference type="CDD" id="cd03467">
    <property type="entry name" value="Rieske"/>
    <property type="match status" value="1"/>
</dbReference>
<evidence type="ECO:0000313" key="12">
    <source>
        <dbReference type="EMBL" id="GGU94204.1"/>
    </source>
</evidence>
<keyword evidence="13" id="KW-1185">Reference proteome</keyword>
<dbReference type="InterPro" id="IPR014349">
    <property type="entry name" value="Rieske_Fe-S_prot"/>
</dbReference>
<dbReference type="Gene3D" id="2.102.10.10">
    <property type="entry name" value="Rieske [2Fe-2S] iron-sulphur domain"/>
    <property type="match status" value="1"/>
</dbReference>
<dbReference type="InterPro" id="IPR017941">
    <property type="entry name" value="Rieske_2Fe-2S"/>
</dbReference>
<dbReference type="GO" id="GO:0046872">
    <property type="term" value="F:metal ion binding"/>
    <property type="evidence" value="ECO:0007669"/>
    <property type="project" value="UniProtKB-KW"/>
</dbReference>
<evidence type="ECO:0000256" key="10">
    <source>
        <dbReference type="SAM" id="MobiDB-lite"/>
    </source>
</evidence>
<dbReference type="PRINTS" id="PR00162">
    <property type="entry name" value="RIESKE"/>
</dbReference>
<feature type="compositionally biased region" description="Low complexity" evidence="10">
    <location>
        <begin position="30"/>
        <end position="42"/>
    </location>
</feature>
<dbReference type="Proteomes" id="UP000618795">
    <property type="component" value="Unassembled WGS sequence"/>
</dbReference>
<evidence type="ECO:0000256" key="9">
    <source>
        <dbReference type="ARBA" id="ARBA00034078"/>
    </source>
</evidence>
<evidence type="ECO:0000256" key="1">
    <source>
        <dbReference type="ARBA" id="ARBA00002494"/>
    </source>
</evidence>
<dbReference type="GO" id="GO:0016705">
    <property type="term" value="F:oxidoreductase activity, acting on paired donors, with incorporation or reduction of molecular oxygen"/>
    <property type="evidence" value="ECO:0007669"/>
    <property type="project" value="UniProtKB-ARBA"/>
</dbReference>
<comment type="cofactor">
    <cofactor evidence="9">
        <name>[2Fe-2S] cluster</name>
        <dbReference type="ChEBI" id="CHEBI:190135"/>
    </cofactor>
</comment>
<dbReference type="PROSITE" id="PS51257">
    <property type="entry name" value="PROKAR_LIPOPROTEIN"/>
    <property type="match status" value="1"/>
</dbReference>
<proteinExistence type="predicted"/>
<organism evidence="12 13">
    <name type="scientific">Streptomyces filipinensis</name>
    <dbReference type="NCBI Taxonomy" id="66887"/>
    <lineage>
        <taxon>Bacteria</taxon>
        <taxon>Bacillati</taxon>
        <taxon>Actinomycetota</taxon>
        <taxon>Actinomycetes</taxon>
        <taxon>Kitasatosporales</taxon>
        <taxon>Streptomycetaceae</taxon>
        <taxon>Streptomyces</taxon>
    </lineage>
</organism>
<keyword evidence="4" id="KW-0479">Metal-binding</keyword>
<feature type="region of interest" description="Disordered" evidence="10">
    <location>
        <begin position="28"/>
        <end position="81"/>
    </location>
</feature>
<dbReference type="AlphaFoldDB" id="A0A918MAF5"/>
<dbReference type="SUPFAM" id="SSF50022">
    <property type="entry name" value="ISP domain"/>
    <property type="match status" value="1"/>
</dbReference>
<dbReference type="InterPro" id="IPR036922">
    <property type="entry name" value="Rieske_2Fe-2S_sf"/>
</dbReference>
<keyword evidence="5" id="KW-0408">Iron</keyword>
<feature type="compositionally biased region" description="Pro residues" evidence="10">
    <location>
        <begin position="43"/>
        <end position="52"/>
    </location>
</feature>
<dbReference type="PANTHER" id="PTHR10134">
    <property type="entry name" value="CYTOCHROME B-C1 COMPLEX SUBUNIT RIESKE, MITOCHONDRIAL"/>
    <property type="match status" value="1"/>
</dbReference>
<dbReference type="RefSeq" id="WP_191874119.1">
    <property type="nucleotide sequence ID" value="NZ_BMTD01000006.1"/>
</dbReference>
<sequence length="160" mass="15686">MNQPATRRTALATGAAALAAGCVGCGGSNGKSSPVASSAKPSSPAPASPAPTSPGSGAPVSGSSHGKDLAQTSDIPEGGGKIFKEQKVVVTQPKKGEFKAFSAICTHMGCTVGTVADGTIDCPCHGSKFHIADGAVAHGPATKPLPQKSITVEANSIHLS</sequence>
<feature type="compositionally biased region" description="Low complexity" evidence="10">
    <location>
        <begin position="53"/>
        <end position="64"/>
    </location>
</feature>
<evidence type="ECO:0000256" key="2">
    <source>
        <dbReference type="ARBA" id="ARBA00015816"/>
    </source>
</evidence>
<dbReference type="FunFam" id="2.102.10.10:FF:000016">
    <property type="entry name" value="Nitrite reductase/ring-hydroxylating ferredoxin subunit"/>
    <property type="match status" value="1"/>
</dbReference>
<comment type="caution">
    <text evidence="12">The sequence shown here is derived from an EMBL/GenBank/DDBJ whole genome shotgun (WGS) entry which is preliminary data.</text>
</comment>
<comment type="function">
    <text evidence="1">Iron-sulfur subunit of the cytochrome bc1 complex, an essential component of the respiratory electron transport chain required for ATP synthesis. The bc1 complex catalyzes the oxidation of menaquinol and the reduction of cytochrome c in the respiratory chain. The bc1 complex operates through a Q-cycle mechanism that couples electron transfer to generation of the proton gradient that drives ATP synthesis.</text>
</comment>
<keyword evidence="3" id="KW-0001">2Fe-2S</keyword>
<accession>A0A918MAF5</accession>
<evidence type="ECO:0000259" key="11">
    <source>
        <dbReference type="PROSITE" id="PS51296"/>
    </source>
</evidence>
<dbReference type="InterPro" id="IPR006311">
    <property type="entry name" value="TAT_signal"/>
</dbReference>
<keyword evidence="6" id="KW-0411">Iron-sulfur</keyword>
<evidence type="ECO:0000313" key="13">
    <source>
        <dbReference type="Proteomes" id="UP000618795"/>
    </source>
</evidence>
<reference evidence="12" key="1">
    <citation type="journal article" date="2014" name="Int. J. Syst. Evol. Microbiol.">
        <title>Complete genome sequence of Corynebacterium casei LMG S-19264T (=DSM 44701T), isolated from a smear-ripened cheese.</title>
        <authorList>
            <consortium name="US DOE Joint Genome Institute (JGI-PGF)"/>
            <person name="Walter F."/>
            <person name="Albersmeier A."/>
            <person name="Kalinowski J."/>
            <person name="Ruckert C."/>
        </authorList>
    </citation>
    <scope>NUCLEOTIDE SEQUENCE</scope>
    <source>
        <strain evidence="12">JCM 4369</strain>
    </source>
</reference>
<dbReference type="PROSITE" id="PS51296">
    <property type="entry name" value="RIESKE"/>
    <property type="match status" value="1"/>
</dbReference>
<evidence type="ECO:0000256" key="4">
    <source>
        <dbReference type="ARBA" id="ARBA00022723"/>
    </source>
</evidence>
<gene>
    <name evidence="12" type="ORF">GCM10010260_31450</name>
</gene>
<dbReference type="PROSITE" id="PS51318">
    <property type="entry name" value="TAT"/>
    <property type="match status" value="1"/>
</dbReference>